<organism evidence="1">
    <name type="scientific">marine sediment metagenome</name>
    <dbReference type="NCBI Taxonomy" id="412755"/>
    <lineage>
        <taxon>unclassified sequences</taxon>
        <taxon>metagenomes</taxon>
        <taxon>ecological metagenomes</taxon>
    </lineage>
</organism>
<protein>
    <submittedName>
        <fullName evidence="1">Uncharacterized protein</fullName>
    </submittedName>
</protein>
<dbReference type="AlphaFoldDB" id="A0A0F9BDI6"/>
<reference evidence="1" key="1">
    <citation type="journal article" date="2015" name="Nature">
        <title>Complex archaea that bridge the gap between prokaryotes and eukaryotes.</title>
        <authorList>
            <person name="Spang A."/>
            <person name="Saw J.H."/>
            <person name="Jorgensen S.L."/>
            <person name="Zaremba-Niedzwiedzka K."/>
            <person name="Martijn J."/>
            <person name="Lind A.E."/>
            <person name="van Eijk R."/>
            <person name="Schleper C."/>
            <person name="Guy L."/>
            <person name="Ettema T.J."/>
        </authorList>
    </citation>
    <scope>NUCLEOTIDE SEQUENCE</scope>
</reference>
<sequence length="39" mass="4430">GVGRWYVYHHHFEGGPMVGEDRVGTLAEAQQIALLELHR</sequence>
<accession>A0A0F9BDI6</accession>
<gene>
    <name evidence="1" type="ORF">LCGC14_2459930</name>
</gene>
<feature type="non-terminal residue" evidence="1">
    <location>
        <position position="1"/>
    </location>
</feature>
<dbReference type="EMBL" id="LAZR01038277">
    <property type="protein sequence ID" value="KKL19989.1"/>
    <property type="molecule type" value="Genomic_DNA"/>
</dbReference>
<comment type="caution">
    <text evidence="1">The sequence shown here is derived from an EMBL/GenBank/DDBJ whole genome shotgun (WGS) entry which is preliminary data.</text>
</comment>
<proteinExistence type="predicted"/>
<evidence type="ECO:0000313" key="1">
    <source>
        <dbReference type="EMBL" id="KKL19989.1"/>
    </source>
</evidence>
<name>A0A0F9BDI6_9ZZZZ</name>